<keyword evidence="5 8" id="KW-1133">Transmembrane helix</keyword>
<dbReference type="Proteomes" id="UP001235840">
    <property type="component" value="Unassembled WGS sequence"/>
</dbReference>
<evidence type="ECO:0000313" key="11">
    <source>
        <dbReference type="Proteomes" id="UP001235840"/>
    </source>
</evidence>
<gene>
    <name evidence="10" type="ORF">J2S11_003523</name>
</gene>
<feature type="transmembrane region" description="Helical" evidence="8">
    <location>
        <begin position="51"/>
        <end position="69"/>
    </location>
</feature>
<evidence type="ECO:0000256" key="1">
    <source>
        <dbReference type="ARBA" id="ARBA00004651"/>
    </source>
</evidence>
<dbReference type="PANTHER" id="PTHR34390:SF1">
    <property type="entry name" value="SUCCINATE TRANSPORTER SUBUNIT YJJB-RELATED"/>
    <property type="match status" value="1"/>
</dbReference>
<name>A0ABT9W2Y0_9BACI</name>
<feature type="domain" description="Threonine/Serine exporter ThrE" evidence="9">
    <location>
        <begin position="5"/>
        <end position="131"/>
    </location>
</feature>
<protein>
    <submittedName>
        <fullName evidence="10">Uncharacterized membrane protein YjjB (DUF3815 family)</fullName>
    </submittedName>
</protein>
<evidence type="ECO:0000256" key="7">
    <source>
        <dbReference type="ARBA" id="ARBA00034125"/>
    </source>
</evidence>
<evidence type="ECO:0000256" key="6">
    <source>
        <dbReference type="ARBA" id="ARBA00023136"/>
    </source>
</evidence>
<comment type="subcellular location">
    <subcellularLocation>
        <location evidence="1">Cell membrane</location>
        <topology evidence="1">Multi-pass membrane protein</topology>
    </subcellularLocation>
</comment>
<keyword evidence="3" id="KW-0997">Cell inner membrane</keyword>
<evidence type="ECO:0000259" key="9">
    <source>
        <dbReference type="Pfam" id="PF12821"/>
    </source>
</evidence>
<evidence type="ECO:0000256" key="8">
    <source>
        <dbReference type="SAM" id="Phobius"/>
    </source>
</evidence>
<keyword evidence="4 8" id="KW-0812">Transmembrane</keyword>
<keyword evidence="11" id="KW-1185">Reference proteome</keyword>
<dbReference type="RefSeq" id="WP_307396642.1">
    <property type="nucleotide sequence ID" value="NZ_BAAADK010000008.1"/>
</dbReference>
<evidence type="ECO:0000313" key="10">
    <source>
        <dbReference type="EMBL" id="MDQ0167598.1"/>
    </source>
</evidence>
<evidence type="ECO:0000256" key="2">
    <source>
        <dbReference type="ARBA" id="ARBA00022475"/>
    </source>
</evidence>
<keyword evidence="6 8" id="KW-0472">Membrane</keyword>
<comment type="similarity">
    <text evidence="7">Belongs to the ThrE exporter (TC 2.A.79) family.</text>
</comment>
<evidence type="ECO:0000256" key="5">
    <source>
        <dbReference type="ARBA" id="ARBA00022989"/>
    </source>
</evidence>
<dbReference type="PANTHER" id="PTHR34390">
    <property type="entry name" value="UPF0442 PROTEIN YJJB-RELATED"/>
    <property type="match status" value="1"/>
</dbReference>
<feature type="transmembrane region" description="Helical" evidence="8">
    <location>
        <begin position="76"/>
        <end position="95"/>
    </location>
</feature>
<dbReference type="Pfam" id="PF12821">
    <property type="entry name" value="ThrE_2"/>
    <property type="match status" value="1"/>
</dbReference>
<dbReference type="EMBL" id="JAUSTY010000017">
    <property type="protein sequence ID" value="MDQ0167598.1"/>
    <property type="molecule type" value="Genomic_DNA"/>
</dbReference>
<dbReference type="InterPro" id="IPR024528">
    <property type="entry name" value="ThrE_2"/>
</dbReference>
<reference evidence="10 11" key="1">
    <citation type="submission" date="2023-07" db="EMBL/GenBank/DDBJ databases">
        <title>Genomic Encyclopedia of Type Strains, Phase IV (KMG-IV): sequencing the most valuable type-strain genomes for metagenomic binning, comparative biology and taxonomic classification.</title>
        <authorList>
            <person name="Goeker M."/>
        </authorList>
    </citation>
    <scope>NUCLEOTIDE SEQUENCE [LARGE SCALE GENOMIC DNA]</scope>
    <source>
        <strain evidence="10 11">DSM 12751</strain>
    </source>
</reference>
<feature type="transmembrane region" description="Helical" evidence="8">
    <location>
        <begin position="115"/>
        <end position="133"/>
    </location>
</feature>
<evidence type="ECO:0000256" key="3">
    <source>
        <dbReference type="ARBA" id="ARBA00022519"/>
    </source>
</evidence>
<sequence>MITGAVFSFTATVAYGLIFNVPKKALASGGIIGMGGWLLVQWLSAEWLSSMVSILIASIFVASVSQLLARPLKMPSTNLSIAGIIPLVPGAMAYRTMRSFVDGNYIEAIELATETLLMAGAIAAGLMISLSIFSMTKGMSWRNGVRHS</sequence>
<comment type="caution">
    <text evidence="10">The sequence shown here is derived from an EMBL/GenBank/DDBJ whole genome shotgun (WGS) entry which is preliminary data.</text>
</comment>
<keyword evidence="2" id="KW-1003">Cell membrane</keyword>
<dbReference type="InterPro" id="IPR050539">
    <property type="entry name" value="ThrE_Dicarb/AminoAcid_Exp"/>
</dbReference>
<evidence type="ECO:0000256" key="4">
    <source>
        <dbReference type="ARBA" id="ARBA00022692"/>
    </source>
</evidence>
<organism evidence="10 11">
    <name type="scientific">Caldalkalibacillus horti</name>
    <dbReference type="NCBI Taxonomy" id="77523"/>
    <lineage>
        <taxon>Bacteria</taxon>
        <taxon>Bacillati</taxon>
        <taxon>Bacillota</taxon>
        <taxon>Bacilli</taxon>
        <taxon>Bacillales</taxon>
        <taxon>Bacillaceae</taxon>
        <taxon>Caldalkalibacillus</taxon>
    </lineage>
</organism>
<accession>A0ABT9W2Y0</accession>
<proteinExistence type="inferred from homology"/>